<keyword evidence="1" id="KW-0175">Coiled coil</keyword>
<proteinExistence type="predicted"/>
<feature type="coiled-coil region" evidence="1">
    <location>
        <begin position="338"/>
        <end position="365"/>
    </location>
</feature>
<dbReference type="GeneID" id="26907364"/>
<accession>A0A0M9FW38</accession>
<dbReference type="Proteomes" id="UP000037923">
    <property type="component" value="Unassembled WGS sequence"/>
</dbReference>
<evidence type="ECO:0000313" key="3">
    <source>
        <dbReference type="Proteomes" id="UP000037923"/>
    </source>
</evidence>
<dbReference type="RefSeq" id="XP_015655586.1">
    <property type="nucleotide sequence ID" value="XM_015805580.1"/>
</dbReference>
<dbReference type="OrthoDB" id="277379at2759"/>
<dbReference type="OMA" id="YQEMDIR"/>
<dbReference type="Gene3D" id="1.10.418.10">
    <property type="entry name" value="Calponin-like domain"/>
    <property type="match status" value="1"/>
</dbReference>
<dbReference type="EMBL" id="LGTL01000017">
    <property type="protein sequence ID" value="KPA77147.1"/>
    <property type="molecule type" value="Genomic_DNA"/>
</dbReference>
<dbReference type="InterPro" id="IPR036872">
    <property type="entry name" value="CH_dom_sf"/>
</dbReference>
<organism evidence="2 3">
    <name type="scientific">Leptomonas pyrrhocoris</name>
    <name type="common">Firebug parasite</name>
    <dbReference type="NCBI Taxonomy" id="157538"/>
    <lineage>
        <taxon>Eukaryota</taxon>
        <taxon>Discoba</taxon>
        <taxon>Euglenozoa</taxon>
        <taxon>Kinetoplastea</taxon>
        <taxon>Metakinetoplastina</taxon>
        <taxon>Trypanosomatida</taxon>
        <taxon>Trypanosomatidae</taxon>
        <taxon>Leishmaniinae</taxon>
        <taxon>Leptomonas</taxon>
    </lineage>
</organism>
<dbReference type="SUPFAM" id="SSF47576">
    <property type="entry name" value="Calponin-homology domain, CH-domain"/>
    <property type="match status" value="1"/>
</dbReference>
<dbReference type="VEuPathDB" id="TriTrypDB:LpyrH10_17_0100"/>
<gene>
    <name evidence="2" type="ORF">ABB37_07078</name>
</gene>
<sequence>MQHGGAATSSKVSKVSKFFTLRNLPAADTVTLSAAVPPCLPGGVRLAEPEDGCDVATNTVRLVQESKQTEENDDETDERIRQHRYAQLVNRLSAQRSQYHSASVFVEAMLKETQHSADGSPATQAAVATWGLKILAREARSMALTAVMDSLLPALYCKYEPGQVCTASPAVQLQVRDRDVIDDNPYFTHAMFVDEAQSGKLSATRLRQSLEAAVKANDERRNVVMRLVGRERRMRLCAVFRGWRSHMHQNRLVQLISDSKAKRGAEEAGQLRKQAVFYQWKLLVERSRSAYLTERLHDAAFQLENAKNQFQLQCYRADRLVQAAKEASDEAVRVTELNINLAHEVAELKEERVRREKEFRRLLTQSVSRLLRLLSTYDELSRIFVQSKTAAAQESCTSAVASDVDRVSPVDTPEEVETTVASSSGSSLERLRRWADGVLAEVQGRETPFRPISRLGSDFADGERYLCLLHHVFPGIVASVLSVQSMGVETRMRRIRDCAMQCKLRYILLPSDFINEREDLLVCSLSELQQRHLTRLWKESAEKSAAELGEFRERSLTATVEACAATPTHTKEGGDTPAVEPKQEEEETKLLDSATVTAHIADFVQRLQRTGEELETAFSAEADVVEGSIAIAEEEARLGSERLRGAPVPVVEEASRRVFWQLAPETLNDLREETQLSVESAMWEFVTTQALPAVLRDHVDIISRLFFFFAGENAKTLSEVAFWRFVEASGILVGPLEVPKSWIVLQYDRVVSPQLDAVIKTTARNQNEMNVQKLRRVTYQEMDIRSATPGQFVELLVRIAVGAENGEFGLVEGSRRLLQRLQLPNREKMTVVEEDIYTPDMQSVLHYFSEDLFRTFIFYVKQQESSRNAQERAMAQQDGGRFSAQMSVSTLLSFLDDCRYLSDGSERGTAAPLAADATRLCFFVCTAQIRRLVPLLARQCKVPNPTYLSFGLFVDALAAVAYHWCPDPLVPAPRRLAAFLSYTTQQLNARHSNSTLLLGSAPTISLDGGKTVDFSQEARPISGSL</sequence>
<protein>
    <submittedName>
        <fullName evidence="2">Uncharacterized protein</fullName>
    </submittedName>
</protein>
<comment type="caution">
    <text evidence="2">The sequence shown here is derived from an EMBL/GenBank/DDBJ whole genome shotgun (WGS) entry which is preliminary data.</text>
</comment>
<keyword evidence="3" id="KW-1185">Reference proteome</keyword>
<evidence type="ECO:0000256" key="1">
    <source>
        <dbReference type="SAM" id="Coils"/>
    </source>
</evidence>
<dbReference type="AlphaFoldDB" id="A0A0M9FW38"/>
<evidence type="ECO:0000313" key="2">
    <source>
        <dbReference type="EMBL" id="KPA77147.1"/>
    </source>
</evidence>
<name>A0A0M9FW38_LEPPY</name>
<reference evidence="2 3" key="1">
    <citation type="submission" date="2015-07" db="EMBL/GenBank/DDBJ databases">
        <title>High-quality genome of monoxenous trypanosomatid Leptomonas pyrrhocoris.</title>
        <authorList>
            <person name="Flegontov P."/>
            <person name="Butenko A."/>
            <person name="Firsov S."/>
            <person name="Vlcek C."/>
            <person name="Logacheva M.D."/>
            <person name="Field M."/>
            <person name="Filatov D."/>
            <person name="Flegontova O."/>
            <person name="Gerasimov E."/>
            <person name="Jackson A.P."/>
            <person name="Kelly S."/>
            <person name="Opperdoes F."/>
            <person name="O'Reilly A."/>
            <person name="Votypka J."/>
            <person name="Yurchenko V."/>
            <person name="Lukes J."/>
        </authorList>
    </citation>
    <scope>NUCLEOTIDE SEQUENCE [LARGE SCALE GENOMIC DNA]</scope>
    <source>
        <strain evidence="2">H10</strain>
    </source>
</reference>